<organism evidence="2 3">
    <name type="scientific">Brassica campestris</name>
    <name type="common">Field mustard</name>
    <dbReference type="NCBI Taxonomy" id="3711"/>
    <lineage>
        <taxon>Eukaryota</taxon>
        <taxon>Viridiplantae</taxon>
        <taxon>Streptophyta</taxon>
        <taxon>Embryophyta</taxon>
        <taxon>Tracheophyta</taxon>
        <taxon>Spermatophyta</taxon>
        <taxon>Magnoliopsida</taxon>
        <taxon>eudicotyledons</taxon>
        <taxon>Gunneridae</taxon>
        <taxon>Pentapetalae</taxon>
        <taxon>rosids</taxon>
        <taxon>malvids</taxon>
        <taxon>Brassicales</taxon>
        <taxon>Brassicaceae</taxon>
        <taxon>Brassiceae</taxon>
        <taxon>Brassica</taxon>
    </lineage>
</organism>
<dbReference type="AlphaFoldDB" id="A0A8D9MFI8"/>
<evidence type="ECO:0000313" key="2">
    <source>
        <dbReference type="EMBL" id="CAG7910432.1"/>
    </source>
</evidence>
<name>A0A8D9MFI8_BRACM</name>
<reference evidence="2 3" key="1">
    <citation type="submission" date="2021-07" db="EMBL/GenBank/DDBJ databases">
        <authorList>
            <consortium name="Genoscope - CEA"/>
            <person name="William W."/>
        </authorList>
    </citation>
    <scope>NUCLEOTIDE SEQUENCE [LARGE SCALE GENOMIC DNA]</scope>
</reference>
<feature type="region of interest" description="Disordered" evidence="1">
    <location>
        <begin position="1"/>
        <end position="43"/>
    </location>
</feature>
<evidence type="ECO:0000313" key="3">
    <source>
        <dbReference type="Proteomes" id="UP000694005"/>
    </source>
</evidence>
<dbReference type="Gramene" id="A10p16780.2_BraZ1">
    <property type="protein sequence ID" value="A10p16780.2_BraZ1.CDS.1"/>
    <property type="gene ID" value="A10g16780.2_BraZ1"/>
</dbReference>
<proteinExistence type="predicted"/>
<dbReference type="Proteomes" id="UP000694005">
    <property type="component" value="Chromosome A10"/>
</dbReference>
<evidence type="ECO:0000256" key="1">
    <source>
        <dbReference type="SAM" id="MobiDB-lite"/>
    </source>
</evidence>
<dbReference type="EMBL" id="LS974626">
    <property type="protein sequence ID" value="CAG7910432.1"/>
    <property type="molecule type" value="Genomic_DNA"/>
</dbReference>
<protein>
    <submittedName>
        <fullName evidence="2">Uncharacterized protein</fullName>
    </submittedName>
</protein>
<sequence length="43" mass="4770">MAKFSISHSPTMPIPPPLHHHRRSVSAMETRSTTSSKRVSSPD</sequence>
<accession>A0A8D9MFI8</accession>
<feature type="compositionally biased region" description="Low complexity" evidence="1">
    <location>
        <begin position="30"/>
        <end position="43"/>
    </location>
</feature>
<feature type="compositionally biased region" description="Polar residues" evidence="1">
    <location>
        <begin position="1"/>
        <end position="10"/>
    </location>
</feature>
<gene>
    <name evidence="2" type="ORF">BRAPAZ1V2_A10P16780.2</name>
</gene>